<keyword evidence="10" id="KW-1185">Reference proteome</keyword>
<gene>
    <name evidence="9" type="ORF">FPZ49_25530</name>
</gene>
<keyword evidence="3" id="KW-0813">Transport</keyword>
<evidence type="ECO:0000256" key="3">
    <source>
        <dbReference type="ARBA" id="ARBA00022448"/>
    </source>
</evidence>
<feature type="transmembrane region" description="Helical" evidence="8">
    <location>
        <begin position="331"/>
        <end position="354"/>
    </location>
</feature>
<evidence type="ECO:0000256" key="4">
    <source>
        <dbReference type="ARBA" id="ARBA00022544"/>
    </source>
</evidence>
<dbReference type="GO" id="GO:0016020">
    <property type="term" value="C:membrane"/>
    <property type="evidence" value="ECO:0007669"/>
    <property type="project" value="UniProtKB-SubCell"/>
</dbReference>
<feature type="transmembrane region" description="Helical" evidence="8">
    <location>
        <begin position="37"/>
        <end position="57"/>
    </location>
</feature>
<protein>
    <submittedName>
        <fullName evidence="9">GerAB/ArcD/ProY family transporter</fullName>
    </submittedName>
</protein>
<feature type="transmembrane region" description="Helical" evidence="8">
    <location>
        <begin position="300"/>
        <end position="319"/>
    </location>
</feature>
<dbReference type="Proteomes" id="UP000317036">
    <property type="component" value="Unassembled WGS sequence"/>
</dbReference>
<dbReference type="NCBIfam" id="TIGR00912">
    <property type="entry name" value="2A0309"/>
    <property type="match status" value="1"/>
</dbReference>
<keyword evidence="6 8" id="KW-1133">Transmembrane helix</keyword>
<feature type="transmembrane region" description="Helical" evidence="8">
    <location>
        <begin position="138"/>
        <end position="159"/>
    </location>
</feature>
<accession>A0A559K4V5</accession>
<proteinExistence type="inferred from homology"/>
<dbReference type="Pfam" id="PF03845">
    <property type="entry name" value="Spore_permease"/>
    <property type="match status" value="1"/>
</dbReference>
<dbReference type="PANTHER" id="PTHR34975">
    <property type="entry name" value="SPORE GERMINATION PROTEIN A2"/>
    <property type="match status" value="1"/>
</dbReference>
<keyword evidence="5 8" id="KW-0812">Transmembrane</keyword>
<dbReference type="GO" id="GO:0009847">
    <property type="term" value="P:spore germination"/>
    <property type="evidence" value="ECO:0007669"/>
    <property type="project" value="InterPro"/>
</dbReference>
<sequence>MKLSESQIFWIFVTTEVVMLIGLNIPSAILISKQDSWLSMLIGGGIGAALTFLFVHLSILHPNQTLTQFSQALLGKWLGRLIVLPHLIAWYTLTAYLLRRFPGFLQPIVIDRTPLWVLMILLLGLMVYLIYSTAITGIGRLCQIVGPIIILALIGSFIFNAGNADWHQLLPVFKDTGWLNIVKGSIRPGMWFSGPFTLLVIVAFMQNPQKALSKSMLGVGITVFMVFTATLMVLMVLGPNLAAKMRFPYIMYVRTIDILNFIQNLDIFIIFVWIFGVTAQLSLYLFVVSYETAQWFNVKNWRRIIWFGAPVIFIMAILIPNETSLATYDEFWTTVIFPVCGIAIPLILWIISLVKKNALNA</sequence>
<comment type="similarity">
    <text evidence="2">Belongs to the amino acid-polyamine-organocation (APC) superfamily. Spore germination protein (SGP) (TC 2.A.3.9) family.</text>
</comment>
<dbReference type="EMBL" id="VNJI01000042">
    <property type="protein sequence ID" value="TVY07146.1"/>
    <property type="molecule type" value="Genomic_DNA"/>
</dbReference>
<evidence type="ECO:0000256" key="6">
    <source>
        <dbReference type="ARBA" id="ARBA00022989"/>
    </source>
</evidence>
<feature type="transmembrane region" description="Helical" evidence="8">
    <location>
        <begin position="217"/>
        <end position="237"/>
    </location>
</feature>
<keyword evidence="7 8" id="KW-0472">Membrane</keyword>
<feature type="transmembrane region" description="Helical" evidence="8">
    <location>
        <begin position="267"/>
        <end position="288"/>
    </location>
</feature>
<feature type="transmembrane region" description="Helical" evidence="8">
    <location>
        <begin position="7"/>
        <end position="31"/>
    </location>
</feature>
<dbReference type="OrthoDB" id="2078716at2"/>
<dbReference type="InterPro" id="IPR004761">
    <property type="entry name" value="Spore_GerAB"/>
</dbReference>
<evidence type="ECO:0000256" key="7">
    <source>
        <dbReference type="ARBA" id="ARBA00023136"/>
    </source>
</evidence>
<keyword evidence="4" id="KW-0309">Germination</keyword>
<evidence type="ECO:0000313" key="10">
    <source>
        <dbReference type="Proteomes" id="UP000317036"/>
    </source>
</evidence>
<dbReference type="RefSeq" id="WP_144852445.1">
    <property type="nucleotide sequence ID" value="NZ_VNJI01000042.1"/>
</dbReference>
<evidence type="ECO:0000256" key="1">
    <source>
        <dbReference type="ARBA" id="ARBA00004141"/>
    </source>
</evidence>
<organism evidence="9 10">
    <name type="scientific">Paenibacillus cremeus</name>
    <dbReference type="NCBI Taxonomy" id="2163881"/>
    <lineage>
        <taxon>Bacteria</taxon>
        <taxon>Bacillati</taxon>
        <taxon>Bacillota</taxon>
        <taxon>Bacilli</taxon>
        <taxon>Bacillales</taxon>
        <taxon>Paenibacillaceae</taxon>
        <taxon>Paenibacillus</taxon>
    </lineage>
</organism>
<feature type="transmembrane region" description="Helical" evidence="8">
    <location>
        <begin position="113"/>
        <end position="131"/>
    </location>
</feature>
<name>A0A559K4V5_9BACL</name>
<feature type="transmembrane region" description="Helical" evidence="8">
    <location>
        <begin position="77"/>
        <end position="98"/>
    </location>
</feature>
<dbReference type="PANTHER" id="PTHR34975:SF2">
    <property type="entry name" value="SPORE GERMINATION PROTEIN A2"/>
    <property type="match status" value="1"/>
</dbReference>
<comment type="caution">
    <text evidence="9">The sequence shown here is derived from an EMBL/GenBank/DDBJ whole genome shotgun (WGS) entry which is preliminary data.</text>
</comment>
<evidence type="ECO:0000256" key="5">
    <source>
        <dbReference type="ARBA" id="ARBA00022692"/>
    </source>
</evidence>
<comment type="subcellular location">
    <subcellularLocation>
        <location evidence="1">Membrane</location>
        <topology evidence="1">Multi-pass membrane protein</topology>
    </subcellularLocation>
</comment>
<dbReference type="AlphaFoldDB" id="A0A559K4V5"/>
<evidence type="ECO:0000313" key="9">
    <source>
        <dbReference type="EMBL" id="TVY07146.1"/>
    </source>
</evidence>
<evidence type="ECO:0000256" key="8">
    <source>
        <dbReference type="SAM" id="Phobius"/>
    </source>
</evidence>
<feature type="transmembrane region" description="Helical" evidence="8">
    <location>
        <begin position="188"/>
        <end position="205"/>
    </location>
</feature>
<evidence type="ECO:0000256" key="2">
    <source>
        <dbReference type="ARBA" id="ARBA00007998"/>
    </source>
</evidence>
<reference evidence="9 10" key="1">
    <citation type="submission" date="2019-07" db="EMBL/GenBank/DDBJ databases">
        <authorList>
            <person name="Kim J."/>
        </authorList>
    </citation>
    <scope>NUCLEOTIDE SEQUENCE [LARGE SCALE GENOMIC DNA]</scope>
    <source>
        <strain evidence="9 10">JC52</strain>
    </source>
</reference>